<evidence type="ECO:0000313" key="13">
    <source>
        <dbReference type="Proteomes" id="UP000769766"/>
    </source>
</evidence>
<organism evidence="12 13">
    <name type="scientific">Tectimicrobiota bacterium</name>
    <dbReference type="NCBI Taxonomy" id="2528274"/>
    <lineage>
        <taxon>Bacteria</taxon>
        <taxon>Pseudomonadati</taxon>
        <taxon>Nitrospinota/Tectimicrobiota group</taxon>
        <taxon>Candidatus Tectimicrobiota</taxon>
    </lineage>
</organism>
<gene>
    <name evidence="12" type="ORF">HYY20_04810</name>
</gene>
<keyword evidence="9 10" id="KW-0472">Membrane</keyword>
<feature type="domain" description="Cytochrome b/b6 C-terminal region profile" evidence="11">
    <location>
        <begin position="1"/>
        <end position="132"/>
    </location>
</feature>
<dbReference type="EMBL" id="JACPRF010000148">
    <property type="protein sequence ID" value="MBI2876182.1"/>
    <property type="molecule type" value="Genomic_DNA"/>
</dbReference>
<dbReference type="Gene3D" id="1.20.810.10">
    <property type="entry name" value="Cytochrome Bc1 Complex, Chain C"/>
    <property type="match status" value="1"/>
</dbReference>
<keyword evidence="7 10" id="KW-1133">Transmembrane helix</keyword>
<dbReference type="PANTHER" id="PTHR19271">
    <property type="entry name" value="CYTOCHROME B"/>
    <property type="match status" value="1"/>
</dbReference>
<evidence type="ECO:0000256" key="5">
    <source>
        <dbReference type="ARBA" id="ARBA00022723"/>
    </source>
</evidence>
<evidence type="ECO:0000256" key="4">
    <source>
        <dbReference type="ARBA" id="ARBA00022692"/>
    </source>
</evidence>
<keyword evidence="6" id="KW-0249">Electron transport</keyword>
<dbReference type="GO" id="GO:0016491">
    <property type="term" value="F:oxidoreductase activity"/>
    <property type="evidence" value="ECO:0007669"/>
    <property type="project" value="InterPro"/>
</dbReference>
<evidence type="ECO:0000259" key="11">
    <source>
        <dbReference type="PROSITE" id="PS51003"/>
    </source>
</evidence>
<keyword evidence="8" id="KW-0408">Iron</keyword>
<dbReference type="AlphaFoldDB" id="A0A932CN60"/>
<keyword evidence="4 10" id="KW-0812">Transmembrane</keyword>
<reference evidence="12" key="1">
    <citation type="submission" date="2020-07" db="EMBL/GenBank/DDBJ databases">
        <title>Huge and variable diversity of episymbiotic CPR bacteria and DPANN archaea in groundwater ecosystems.</title>
        <authorList>
            <person name="He C.Y."/>
            <person name="Keren R."/>
            <person name="Whittaker M."/>
            <person name="Farag I.F."/>
            <person name="Doudna J."/>
            <person name="Cate J.H.D."/>
            <person name="Banfield J.F."/>
        </authorList>
    </citation>
    <scope>NUCLEOTIDE SEQUENCE</scope>
    <source>
        <strain evidence="12">NC_groundwater_672_Ag_B-0.1um_62_36</strain>
    </source>
</reference>
<dbReference type="InterPro" id="IPR036150">
    <property type="entry name" value="Cyt_b/b6_C_sf"/>
</dbReference>
<sequence length="132" mass="15222">MARRETGLPFYPHFVIEDVIVILVYLILFLGIIFFFPFLFFPPEAFERADPFVTPAHIKPEWYFLASYQLLKVVPGKVLGVSLQILVVAFLFFLPLIDRSPERHPLKRPLFTILAILGLLSFVGLSVWGHYS</sequence>
<comment type="caution">
    <text evidence="12">The sequence shown here is derived from an EMBL/GenBank/DDBJ whole genome shotgun (WGS) entry which is preliminary data.</text>
</comment>
<evidence type="ECO:0000313" key="12">
    <source>
        <dbReference type="EMBL" id="MBI2876182.1"/>
    </source>
</evidence>
<dbReference type="InterPro" id="IPR027387">
    <property type="entry name" value="Cytb/b6-like_sf"/>
</dbReference>
<dbReference type="Proteomes" id="UP000769766">
    <property type="component" value="Unassembled WGS sequence"/>
</dbReference>
<protein>
    <recommendedName>
        <fullName evidence="11">Cytochrome b/b6 C-terminal region profile domain-containing protein</fullName>
    </recommendedName>
</protein>
<keyword evidence="3" id="KW-0349">Heme</keyword>
<evidence type="ECO:0000256" key="9">
    <source>
        <dbReference type="ARBA" id="ARBA00023136"/>
    </source>
</evidence>
<dbReference type="PROSITE" id="PS51003">
    <property type="entry name" value="CYTB_CTER"/>
    <property type="match status" value="1"/>
</dbReference>
<feature type="transmembrane region" description="Helical" evidence="10">
    <location>
        <begin position="20"/>
        <end position="41"/>
    </location>
</feature>
<evidence type="ECO:0000256" key="2">
    <source>
        <dbReference type="ARBA" id="ARBA00022448"/>
    </source>
</evidence>
<dbReference type="Pfam" id="PF00032">
    <property type="entry name" value="Cytochrom_B_C"/>
    <property type="match status" value="1"/>
</dbReference>
<evidence type="ECO:0000256" key="6">
    <source>
        <dbReference type="ARBA" id="ARBA00022982"/>
    </source>
</evidence>
<keyword evidence="5" id="KW-0479">Metal-binding</keyword>
<dbReference type="GO" id="GO:0016020">
    <property type="term" value="C:membrane"/>
    <property type="evidence" value="ECO:0007669"/>
    <property type="project" value="UniProtKB-SubCell"/>
</dbReference>
<feature type="transmembrane region" description="Helical" evidence="10">
    <location>
        <begin position="78"/>
        <end position="97"/>
    </location>
</feature>
<dbReference type="GO" id="GO:0009055">
    <property type="term" value="F:electron transfer activity"/>
    <property type="evidence" value="ECO:0007669"/>
    <property type="project" value="InterPro"/>
</dbReference>
<dbReference type="GO" id="GO:0046872">
    <property type="term" value="F:metal ion binding"/>
    <property type="evidence" value="ECO:0007669"/>
    <property type="project" value="UniProtKB-KW"/>
</dbReference>
<proteinExistence type="predicted"/>
<dbReference type="PANTHER" id="PTHR19271:SF16">
    <property type="entry name" value="CYTOCHROME B"/>
    <property type="match status" value="1"/>
</dbReference>
<name>A0A932CN60_UNCTE</name>
<evidence type="ECO:0000256" key="1">
    <source>
        <dbReference type="ARBA" id="ARBA00004141"/>
    </source>
</evidence>
<evidence type="ECO:0000256" key="3">
    <source>
        <dbReference type="ARBA" id="ARBA00022617"/>
    </source>
</evidence>
<dbReference type="InterPro" id="IPR005798">
    <property type="entry name" value="Cyt_b/b6_C"/>
</dbReference>
<evidence type="ECO:0000256" key="8">
    <source>
        <dbReference type="ARBA" id="ARBA00023004"/>
    </source>
</evidence>
<keyword evidence="2" id="KW-0813">Transport</keyword>
<feature type="transmembrane region" description="Helical" evidence="10">
    <location>
        <begin position="109"/>
        <end position="131"/>
    </location>
</feature>
<comment type="subcellular location">
    <subcellularLocation>
        <location evidence="1">Membrane</location>
        <topology evidence="1">Multi-pass membrane protein</topology>
    </subcellularLocation>
</comment>
<dbReference type="SUPFAM" id="SSF81648">
    <property type="entry name" value="a domain/subunit of cytochrome bc1 complex (Ubiquinol-cytochrome c reductase)"/>
    <property type="match status" value="1"/>
</dbReference>
<accession>A0A932CN60</accession>
<evidence type="ECO:0000256" key="7">
    <source>
        <dbReference type="ARBA" id="ARBA00022989"/>
    </source>
</evidence>
<evidence type="ECO:0000256" key="10">
    <source>
        <dbReference type="SAM" id="Phobius"/>
    </source>
</evidence>